<dbReference type="InterPro" id="IPR003356">
    <property type="entry name" value="DNA_methylase_A-5"/>
</dbReference>
<evidence type="ECO:0000256" key="6">
    <source>
        <dbReference type="ARBA" id="ARBA00022747"/>
    </source>
</evidence>
<dbReference type="GO" id="GO:0009007">
    <property type="term" value="F:site-specific DNA-methyltransferase (adenine-specific) activity"/>
    <property type="evidence" value="ECO:0007669"/>
    <property type="project" value="UniProtKB-EC"/>
</dbReference>
<accession>A0A8J6LZ16</accession>
<reference evidence="10" key="2">
    <citation type="submission" date="2020-08" db="EMBL/GenBank/DDBJ databases">
        <authorList>
            <person name="Lai Q."/>
        </authorList>
    </citation>
    <scope>NUCLEOTIDE SEQUENCE</scope>
    <source>
        <strain evidence="10">S27-2</strain>
    </source>
</reference>
<dbReference type="PROSITE" id="PS00092">
    <property type="entry name" value="N6_MTASE"/>
    <property type="match status" value="1"/>
</dbReference>
<evidence type="ECO:0000313" key="11">
    <source>
        <dbReference type="Proteomes" id="UP000601768"/>
    </source>
</evidence>
<dbReference type="InterPro" id="IPR038333">
    <property type="entry name" value="T1MK-like_N_sf"/>
</dbReference>
<evidence type="ECO:0000256" key="7">
    <source>
        <dbReference type="ARBA" id="ARBA00047942"/>
    </source>
</evidence>
<keyword evidence="5" id="KW-0949">S-adenosyl-L-methionine</keyword>
<evidence type="ECO:0000256" key="5">
    <source>
        <dbReference type="ARBA" id="ARBA00022691"/>
    </source>
</evidence>
<dbReference type="PANTHER" id="PTHR42933:SF3">
    <property type="entry name" value="TYPE I RESTRICTION ENZYME MJAVIII METHYLASE SUBUNIT"/>
    <property type="match status" value="1"/>
</dbReference>
<dbReference type="RefSeq" id="WP_186506909.1">
    <property type="nucleotide sequence ID" value="NZ_JACNEP010000007.1"/>
</dbReference>
<feature type="domain" description="N6 adenine-specific DNA methyltransferase N-terminal" evidence="9">
    <location>
        <begin position="6"/>
        <end position="132"/>
    </location>
</feature>
<dbReference type="EMBL" id="JACNEP010000007">
    <property type="protein sequence ID" value="MBC3766389.1"/>
    <property type="molecule type" value="Genomic_DNA"/>
</dbReference>
<proteinExistence type="inferred from homology"/>
<evidence type="ECO:0000313" key="10">
    <source>
        <dbReference type="EMBL" id="MBC3766389.1"/>
    </source>
</evidence>
<name>A0A8J6LZ16_9ALTE</name>
<dbReference type="Gene3D" id="3.40.50.150">
    <property type="entry name" value="Vaccinia Virus protein VP39"/>
    <property type="match status" value="1"/>
</dbReference>
<evidence type="ECO:0000256" key="1">
    <source>
        <dbReference type="ARBA" id="ARBA00006594"/>
    </source>
</evidence>
<sequence length="538" mass="61536">MITGQLKSKIDKLWEEFWTGGITNPLTVIEQITFLMYARMLDMNEQADEKRSARTKIPFTRRFNDNEQHLRWQNLRHLGAEKLYKVVKDELFPYFSKANDDESTEGAIFNEFMKDAQLMIQKQSLLVKAVEMVNDLPLENSDTKGDLYEYLLSKLTTAGINGQFRTPRHIIRVMVEMMDPDKNSRICDPSTGTGGFLSVSYEYLLEKYTSPDGIEREPLFDEEGKPLLDRDGKHVENVLYSGDLIGPDDRKHIDTDMFHGFDFDATMLRVAAMNLVMHGIKQPDIHYQDTLSQSFIEKFPAEAKEGMEIILANPPFKGSLDEEDVCPEILRKVKTKKTELLFVALIERMLRVGGRSATIVPDGVLFGSSKAHQQLRQLLVDNNQLEAVISLPSGVFKPYAGVSTAILIFTKGGTTDHVWFYDVQADGFSLDDKRTPIKDNDLPGLVAQYKNYQQLRDRHSREGGNPETLMQAYGDRTKKAFIVSKDDITSNKYDLSINRYKEVVYEEEQYDPPKEILGKLVLLENEILADLKQLEEMI</sequence>
<evidence type="ECO:0000256" key="3">
    <source>
        <dbReference type="ARBA" id="ARBA00022603"/>
    </source>
</evidence>
<comment type="caution">
    <text evidence="10">The sequence shown here is derived from an EMBL/GenBank/DDBJ whole genome shotgun (WGS) entry which is preliminary data.</text>
</comment>
<dbReference type="InterPro" id="IPR051537">
    <property type="entry name" value="DNA_Adenine_Mtase"/>
</dbReference>
<comment type="catalytic activity">
    <reaction evidence="7">
        <text>a 2'-deoxyadenosine in DNA + S-adenosyl-L-methionine = an N(6)-methyl-2'-deoxyadenosine in DNA + S-adenosyl-L-homocysteine + H(+)</text>
        <dbReference type="Rhea" id="RHEA:15197"/>
        <dbReference type="Rhea" id="RHEA-COMP:12418"/>
        <dbReference type="Rhea" id="RHEA-COMP:12419"/>
        <dbReference type="ChEBI" id="CHEBI:15378"/>
        <dbReference type="ChEBI" id="CHEBI:57856"/>
        <dbReference type="ChEBI" id="CHEBI:59789"/>
        <dbReference type="ChEBI" id="CHEBI:90615"/>
        <dbReference type="ChEBI" id="CHEBI:90616"/>
        <dbReference type="EC" id="2.1.1.72"/>
    </reaction>
</comment>
<dbReference type="AlphaFoldDB" id="A0A8J6LZ16"/>
<dbReference type="InterPro" id="IPR022749">
    <property type="entry name" value="D12N6_MeTrfase_N"/>
</dbReference>
<keyword evidence="3 10" id="KW-0489">Methyltransferase</keyword>
<evidence type="ECO:0000259" key="9">
    <source>
        <dbReference type="Pfam" id="PF12161"/>
    </source>
</evidence>
<keyword evidence="6" id="KW-0680">Restriction system</keyword>
<dbReference type="InterPro" id="IPR029063">
    <property type="entry name" value="SAM-dependent_MTases_sf"/>
</dbReference>
<dbReference type="SUPFAM" id="SSF53335">
    <property type="entry name" value="S-adenosyl-L-methionine-dependent methyltransferases"/>
    <property type="match status" value="1"/>
</dbReference>
<dbReference type="GO" id="GO:0008170">
    <property type="term" value="F:N-methyltransferase activity"/>
    <property type="evidence" value="ECO:0007669"/>
    <property type="project" value="InterPro"/>
</dbReference>
<dbReference type="Pfam" id="PF12161">
    <property type="entry name" value="HsdM_N"/>
    <property type="match status" value="1"/>
</dbReference>
<dbReference type="GO" id="GO:0032259">
    <property type="term" value="P:methylation"/>
    <property type="evidence" value="ECO:0007669"/>
    <property type="project" value="UniProtKB-KW"/>
</dbReference>
<protein>
    <recommendedName>
        <fullName evidence="2">site-specific DNA-methyltransferase (adenine-specific)</fullName>
        <ecNumber evidence="2">2.1.1.72</ecNumber>
    </recommendedName>
</protein>
<organism evidence="10 11">
    <name type="scientific">Neptunicella marina</name>
    <dbReference type="NCBI Taxonomy" id="2125989"/>
    <lineage>
        <taxon>Bacteria</taxon>
        <taxon>Pseudomonadati</taxon>
        <taxon>Pseudomonadota</taxon>
        <taxon>Gammaproteobacteria</taxon>
        <taxon>Alteromonadales</taxon>
        <taxon>Alteromonadaceae</taxon>
        <taxon>Neptunicella</taxon>
    </lineage>
</organism>
<dbReference type="InterPro" id="IPR002052">
    <property type="entry name" value="DNA_methylase_N6_adenine_CS"/>
</dbReference>
<dbReference type="PRINTS" id="PR00507">
    <property type="entry name" value="N12N6MTFRASE"/>
</dbReference>
<gene>
    <name evidence="10" type="ORF">H8B19_10895</name>
</gene>
<keyword evidence="11" id="KW-1185">Reference proteome</keyword>
<evidence type="ECO:0000256" key="2">
    <source>
        <dbReference type="ARBA" id="ARBA00011900"/>
    </source>
</evidence>
<evidence type="ECO:0000256" key="4">
    <source>
        <dbReference type="ARBA" id="ARBA00022679"/>
    </source>
</evidence>
<dbReference type="EC" id="2.1.1.72" evidence="2"/>
<dbReference type="GO" id="GO:0009307">
    <property type="term" value="P:DNA restriction-modification system"/>
    <property type="evidence" value="ECO:0007669"/>
    <property type="project" value="UniProtKB-KW"/>
</dbReference>
<dbReference type="GO" id="GO:0003677">
    <property type="term" value="F:DNA binding"/>
    <property type="evidence" value="ECO:0007669"/>
    <property type="project" value="InterPro"/>
</dbReference>
<keyword evidence="4" id="KW-0808">Transferase</keyword>
<evidence type="ECO:0000259" key="8">
    <source>
        <dbReference type="Pfam" id="PF02384"/>
    </source>
</evidence>
<dbReference type="Gene3D" id="1.20.1260.30">
    <property type="match status" value="1"/>
</dbReference>
<dbReference type="Proteomes" id="UP000601768">
    <property type="component" value="Unassembled WGS sequence"/>
</dbReference>
<feature type="domain" description="DNA methylase adenine-specific" evidence="8">
    <location>
        <begin position="141"/>
        <end position="508"/>
    </location>
</feature>
<comment type="similarity">
    <text evidence="1">Belongs to the N(4)/N(6)-methyltransferase family.</text>
</comment>
<reference evidence="10" key="1">
    <citation type="journal article" date="2018" name="Int. J. Syst. Evol. Microbiol.">
        <title>Neptunicella marina gen. nov., sp. nov., isolated from surface seawater.</title>
        <authorList>
            <person name="Liu X."/>
            <person name="Lai Q."/>
            <person name="Du Y."/>
            <person name="Zhang X."/>
            <person name="Liu Z."/>
            <person name="Sun F."/>
            <person name="Shao Z."/>
        </authorList>
    </citation>
    <scope>NUCLEOTIDE SEQUENCE</scope>
    <source>
        <strain evidence="10">S27-2</strain>
    </source>
</reference>
<dbReference type="Pfam" id="PF02384">
    <property type="entry name" value="N6_Mtase"/>
    <property type="match status" value="1"/>
</dbReference>
<dbReference type="PANTHER" id="PTHR42933">
    <property type="entry name" value="SLR6095 PROTEIN"/>
    <property type="match status" value="1"/>
</dbReference>